<name>A0AAV3NH93_LITER</name>
<dbReference type="AlphaFoldDB" id="A0AAV3NH93"/>
<evidence type="ECO:0000256" key="6">
    <source>
        <dbReference type="ARBA" id="ARBA00023277"/>
    </source>
</evidence>
<protein>
    <recommendedName>
        <fullName evidence="3">cellulase</fullName>
        <ecNumber evidence="3">3.2.1.4</ecNumber>
    </recommendedName>
</protein>
<evidence type="ECO:0000256" key="3">
    <source>
        <dbReference type="ARBA" id="ARBA00012601"/>
    </source>
</evidence>
<sequence>MDPFHSLSQLVAQVGSGDTSNGNRRHRVRETCNSMQFLLQKWLLRPFFTSFNRTKGGLIQLNHGRPQPLQFVVNAAFLATLFSDYLEAADTPGWYCGPNFYSTDVLRKFAETQVYDCLLFSNFHKKMSYLVGYGNHYPLRYIPFTYSLTT</sequence>
<gene>
    <name evidence="10" type="ORF">LIER_00024</name>
</gene>
<reference evidence="10 11" key="1">
    <citation type="submission" date="2024-01" db="EMBL/GenBank/DDBJ databases">
        <title>The complete chloroplast genome sequence of Lithospermum erythrorhizon: insights into the phylogenetic relationship among Boraginaceae species and the maternal lineages of purple gromwells.</title>
        <authorList>
            <person name="Okada T."/>
            <person name="Watanabe K."/>
        </authorList>
    </citation>
    <scope>NUCLEOTIDE SEQUENCE [LARGE SCALE GENOMIC DNA]</scope>
</reference>
<dbReference type="PANTHER" id="PTHR22298">
    <property type="entry name" value="ENDO-1,4-BETA-GLUCANASE"/>
    <property type="match status" value="1"/>
</dbReference>
<dbReference type="Gene3D" id="1.50.10.10">
    <property type="match status" value="1"/>
</dbReference>
<keyword evidence="5" id="KW-0136">Cellulose degradation</keyword>
<evidence type="ECO:0000313" key="10">
    <source>
        <dbReference type="EMBL" id="GAA0138242.1"/>
    </source>
</evidence>
<proteinExistence type="inferred from homology"/>
<dbReference type="SUPFAM" id="SSF48208">
    <property type="entry name" value="Six-hairpin glycosidases"/>
    <property type="match status" value="1"/>
</dbReference>
<keyword evidence="4" id="KW-0378">Hydrolase</keyword>
<dbReference type="Proteomes" id="UP001454036">
    <property type="component" value="Unassembled WGS sequence"/>
</dbReference>
<keyword evidence="11" id="KW-1185">Reference proteome</keyword>
<evidence type="ECO:0000256" key="2">
    <source>
        <dbReference type="ARBA" id="ARBA00007072"/>
    </source>
</evidence>
<dbReference type="InterPro" id="IPR012341">
    <property type="entry name" value="6hp_glycosidase-like_sf"/>
</dbReference>
<comment type="catalytic activity">
    <reaction evidence="1">
        <text>Endohydrolysis of (1-&gt;4)-beta-D-glucosidic linkages in cellulose, lichenin and cereal beta-D-glucans.</text>
        <dbReference type="EC" id="3.2.1.4"/>
    </reaction>
</comment>
<comment type="similarity">
    <text evidence="2">Belongs to the glycosyl hydrolase 9 (cellulase E) family.</text>
</comment>
<evidence type="ECO:0000256" key="1">
    <source>
        <dbReference type="ARBA" id="ARBA00000966"/>
    </source>
</evidence>
<evidence type="ECO:0000259" key="9">
    <source>
        <dbReference type="Pfam" id="PF00759"/>
    </source>
</evidence>
<feature type="domain" description="Glycoside hydrolase family 9" evidence="9">
    <location>
        <begin position="26"/>
        <end position="140"/>
    </location>
</feature>
<keyword evidence="8" id="KW-0624">Polysaccharide degradation</keyword>
<evidence type="ECO:0000256" key="5">
    <source>
        <dbReference type="ARBA" id="ARBA00023001"/>
    </source>
</evidence>
<dbReference type="InterPro" id="IPR001701">
    <property type="entry name" value="Glyco_hydro_9"/>
</dbReference>
<dbReference type="Pfam" id="PF00759">
    <property type="entry name" value="Glyco_hydro_9"/>
    <property type="match status" value="1"/>
</dbReference>
<keyword evidence="7" id="KW-0326">Glycosidase</keyword>
<evidence type="ECO:0000256" key="8">
    <source>
        <dbReference type="ARBA" id="ARBA00023326"/>
    </source>
</evidence>
<dbReference type="EC" id="3.2.1.4" evidence="3"/>
<dbReference type="GO" id="GO:0008810">
    <property type="term" value="F:cellulase activity"/>
    <property type="evidence" value="ECO:0007669"/>
    <property type="project" value="UniProtKB-EC"/>
</dbReference>
<dbReference type="InterPro" id="IPR008928">
    <property type="entry name" value="6-hairpin_glycosidase_sf"/>
</dbReference>
<evidence type="ECO:0000313" key="11">
    <source>
        <dbReference type="Proteomes" id="UP001454036"/>
    </source>
</evidence>
<dbReference type="EMBL" id="BAABME010000002">
    <property type="protein sequence ID" value="GAA0138242.1"/>
    <property type="molecule type" value="Genomic_DNA"/>
</dbReference>
<evidence type="ECO:0000256" key="7">
    <source>
        <dbReference type="ARBA" id="ARBA00023295"/>
    </source>
</evidence>
<dbReference type="GO" id="GO:0030245">
    <property type="term" value="P:cellulose catabolic process"/>
    <property type="evidence" value="ECO:0007669"/>
    <property type="project" value="UniProtKB-KW"/>
</dbReference>
<organism evidence="10 11">
    <name type="scientific">Lithospermum erythrorhizon</name>
    <name type="common">Purple gromwell</name>
    <name type="synonym">Lithospermum officinale var. erythrorhizon</name>
    <dbReference type="NCBI Taxonomy" id="34254"/>
    <lineage>
        <taxon>Eukaryota</taxon>
        <taxon>Viridiplantae</taxon>
        <taxon>Streptophyta</taxon>
        <taxon>Embryophyta</taxon>
        <taxon>Tracheophyta</taxon>
        <taxon>Spermatophyta</taxon>
        <taxon>Magnoliopsida</taxon>
        <taxon>eudicotyledons</taxon>
        <taxon>Gunneridae</taxon>
        <taxon>Pentapetalae</taxon>
        <taxon>asterids</taxon>
        <taxon>lamiids</taxon>
        <taxon>Boraginales</taxon>
        <taxon>Boraginaceae</taxon>
        <taxon>Boraginoideae</taxon>
        <taxon>Lithospermeae</taxon>
        <taxon>Lithospermum</taxon>
    </lineage>
</organism>
<evidence type="ECO:0000256" key="4">
    <source>
        <dbReference type="ARBA" id="ARBA00022801"/>
    </source>
</evidence>
<comment type="caution">
    <text evidence="10">The sequence shown here is derived from an EMBL/GenBank/DDBJ whole genome shotgun (WGS) entry which is preliminary data.</text>
</comment>
<accession>A0AAV3NH93</accession>
<keyword evidence="6" id="KW-0119">Carbohydrate metabolism</keyword>